<evidence type="ECO:0000313" key="2">
    <source>
        <dbReference type="EMBL" id="PNU21170.1"/>
    </source>
</evidence>
<feature type="domain" description="PilZ" evidence="1">
    <location>
        <begin position="149"/>
        <end position="253"/>
    </location>
</feature>
<evidence type="ECO:0000313" key="3">
    <source>
        <dbReference type="Proteomes" id="UP000236340"/>
    </source>
</evidence>
<sequence>MKPITGKLKSPWPLLKSPRGTATGLFPTVSPSSVNNCANGSRSSLKRAVMTDNLMVGLTEGALLRVTIPLSGGTLLTLDAAVERIDHNLTVCIDGSETGVPPAVDTDNWVITRDLGESVLLYRGRLERRLAPRRFSLRIESVVQHAATRSAQRIDAEIQIREWTGSARWSRLRKARTRQVTLSNRSIRFIGPDRFHPGQQLHLEISLPGQSRNRVNATGDVIRCQPLELSRYEVIVSFTDLSQENRDQLETFLLTRHFRSMHNRVKLLGEVLSPSLEQHEESSEN</sequence>
<protein>
    <recommendedName>
        <fullName evidence="1">PilZ domain-containing protein</fullName>
    </recommendedName>
</protein>
<evidence type="ECO:0000259" key="1">
    <source>
        <dbReference type="Pfam" id="PF07238"/>
    </source>
</evidence>
<dbReference type="AlphaFoldDB" id="A0A2K2HD05"/>
<reference evidence="2 3" key="1">
    <citation type="journal article" date="2018" name="Genome Announc.">
        <title>Genome Sequence of Geothermobacter sp. HR-1 Iron Reducer from the Loihi Seamount.</title>
        <authorList>
            <person name="Smith H."/>
            <person name="Abuyen K."/>
            <person name="Tremblay J."/>
            <person name="Savalia P."/>
            <person name="Perez-Rodriguez I."/>
            <person name="Emerson D."/>
            <person name="Tully B."/>
            <person name="Amend J."/>
        </authorList>
    </citation>
    <scope>NUCLEOTIDE SEQUENCE [LARGE SCALE GENOMIC DNA]</scope>
    <source>
        <strain evidence="2 3">HR-1</strain>
    </source>
</reference>
<name>A0A2K2HD05_9BACT</name>
<dbReference type="InterPro" id="IPR009875">
    <property type="entry name" value="PilZ_domain"/>
</dbReference>
<gene>
    <name evidence="2" type="ORF">C2E25_03805</name>
</gene>
<dbReference type="GO" id="GO:0035438">
    <property type="term" value="F:cyclic-di-GMP binding"/>
    <property type="evidence" value="ECO:0007669"/>
    <property type="project" value="InterPro"/>
</dbReference>
<dbReference type="EMBL" id="PPFX01000005">
    <property type="protein sequence ID" value="PNU21170.1"/>
    <property type="molecule type" value="Genomic_DNA"/>
</dbReference>
<organism evidence="2 3">
    <name type="scientific">Geothermobacter hydrogeniphilus</name>
    <dbReference type="NCBI Taxonomy" id="1969733"/>
    <lineage>
        <taxon>Bacteria</taxon>
        <taxon>Pseudomonadati</taxon>
        <taxon>Thermodesulfobacteriota</taxon>
        <taxon>Desulfuromonadia</taxon>
        <taxon>Desulfuromonadales</taxon>
        <taxon>Geothermobacteraceae</taxon>
        <taxon>Geothermobacter</taxon>
    </lineage>
</organism>
<dbReference type="Gene3D" id="2.40.10.220">
    <property type="entry name" value="predicted glycosyltransferase like domains"/>
    <property type="match status" value="1"/>
</dbReference>
<dbReference type="Proteomes" id="UP000236340">
    <property type="component" value="Unassembled WGS sequence"/>
</dbReference>
<accession>A0A2K2HD05</accession>
<comment type="caution">
    <text evidence="2">The sequence shown here is derived from an EMBL/GenBank/DDBJ whole genome shotgun (WGS) entry which is preliminary data.</text>
</comment>
<dbReference type="Pfam" id="PF07238">
    <property type="entry name" value="PilZ"/>
    <property type="match status" value="1"/>
</dbReference>
<proteinExistence type="predicted"/>